<dbReference type="Proteomes" id="UP000547209">
    <property type="component" value="Unassembled WGS sequence"/>
</dbReference>
<sequence length="183" mass="20291">MSNQELMAWSVVLIAISFAALCVYLIATLKAARQTLLSVQSTVKEAGDTVESMRGKVEELTENVKTISEDVKNKIRSTNEFFQAARNAGVTLKETTGAVREISGTLTRAVRDQVAALEEQDQSKEKPWVAWLKAGMKVVSAVRSARRSAEEQEEQASEAYVPEPFQPRSGRVYNGQNRLTLNR</sequence>
<reference evidence="4 5" key="1">
    <citation type="submission" date="2020-08" db="EMBL/GenBank/DDBJ databases">
        <title>Cohnella phylogeny.</title>
        <authorList>
            <person name="Dunlap C."/>
        </authorList>
    </citation>
    <scope>NUCLEOTIDE SEQUENCE [LARGE SCALE GENOMIC DNA]</scope>
    <source>
        <strain evidence="4 5">DSM 28246</strain>
    </source>
</reference>
<name>A0A7X0RRV0_9BACL</name>
<evidence type="ECO:0000313" key="5">
    <source>
        <dbReference type="Proteomes" id="UP000547209"/>
    </source>
</evidence>
<dbReference type="AlphaFoldDB" id="A0A7X0RRV0"/>
<dbReference type="InterPro" id="IPR009293">
    <property type="entry name" value="UPF0478"/>
</dbReference>
<dbReference type="PANTHER" id="PTHR40070">
    <property type="entry name" value="UPF0478 PROTEIN YTXG"/>
    <property type="match status" value="1"/>
</dbReference>
<comment type="caution">
    <text evidence="4">The sequence shown here is derived from an EMBL/GenBank/DDBJ whole genome shotgun (WGS) entry which is preliminary data.</text>
</comment>
<evidence type="ECO:0000313" key="4">
    <source>
        <dbReference type="EMBL" id="MBB6672539.1"/>
    </source>
</evidence>
<gene>
    <name evidence="4" type="ORF">H7C19_17805</name>
</gene>
<feature type="compositionally biased region" description="Polar residues" evidence="2">
    <location>
        <begin position="174"/>
        <end position="183"/>
    </location>
</feature>
<organism evidence="4 5">
    <name type="scientific">Cohnella nanjingensis</name>
    <dbReference type="NCBI Taxonomy" id="1387779"/>
    <lineage>
        <taxon>Bacteria</taxon>
        <taxon>Bacillati</taxon>
        <taxon>Bacillota</taxon>
        <taxon>Bacilli</taxon>
        <taxon>Bacillales</taxon>
        <taxon>Paenibacillaceae</taxon>
        <taxon>Cohnella</taxon>
    </lineage>
</organism>
<dbReference type="EMBL" id="JACJVP010000029">
    <property type="protein sequence ID" value="MBB6672539.1"/>
    <property type="molecule type" value="Genomic_DNA"/>
</dbReference>
<protein>
    <submittedName>
        <fullName evidence="4">DUF948 domain-containing protein</fullName>
    </submittedName>
</protein>
<keyword evidence="3" id="KW-0812">Transmembrane</keyword>
<feature type="transmembrane region" description="Helical" evidence="3">
    <location>
        <begin position="6"/>
        <end position="27"/>
    </location>
</feature>
<dbReference type="Pfam" id="PF06103">
    <property type="entry name" value="DUF948"/>
    <property type="match status" value="1"/>
</dbReference>
<dbReference type="RefSeq" id="WP_185144021.1">
    <property type="nucleotide sequence ID" value="NZ_JACJVP010000029.1"/>
</dbReference>
<evidence type="ECO:0000256" key="3">
    <source>
        <dbReference type="SAM" id="Phobius"/>
    </source>
</evidence>
<dbReference type="PANTHER" id="PTHR40070:SF1">
    <property type="entry name" value="UPF0478 PROTEIN YTXG"/>
    <property type="match status" value="1"/>
</dbReference>
<evidence type="ECO:0000256" key="1">
    <source>
        <dbReference type="SAM" id="Coils"/>
    </source>
</evidence>
<feature type="region of interest" description="Disordered" evidence="2">
    <location>
        <begin position="145"/>
        <end position="183"/>
    </location>
</feature>
<proteinExistence type="predicted"/>
<evidence type="ECO:0000256" key="2">
    <source>
        <dbReference type="SAM" id="MobiDB-lite"/>
    </source>
</evidence>
<keyword evidence="5" id="KW-1185">Reference proteome</keyword>
<keyword evidence="3" id="KW-1133">Transmembrane helix</keyword>
<keyword evidence="3" id="KW-0472">Membrane</keyword>
<accession>A0A7X0RRV0</accession>
<feature type="coiled-coil region" evidence="1">
    <location>
        <begin position="43"/>
        <end position="77"/>
    </location>
</feature>
<keyword evidence="1" id="KW-0175">Coiled coil</keyword>